<dbReference type="Proteomes" id="UP000017836">
    <property type="component" value="Unassembled WGS sequence"/>
</dbReference>
<evidence type="ECO:0000313" key="2">
    <source>
        <dbReference type="EMBL" id="ERM98262.1"/>
    </source>
</evidence>
<gene>
    <name evidence="2" type="ORF">AMTR_s00221p00020340</name>
</gene>
<dbReference type="AlphaFoldDB" id="W1NR35"/>
<reference evidence="3" key="1">
    <citation type="journal article" date="2013" name="Science">
        <title>The Amborella genome and the evolution of flowering plants.</title>
        <authorList>
            <consortium name="Amborella Genome Project"/>
        </authorList>
    </citation>
    <scope>NUCLEOTIDE SEQUENCE [LARGE SCALE GENOMIC DNA]</scope>
</reference>
<name>W1NR35_AMBTC</name>
<accession>W1NR35</accession>
<feature type="compositionally biased region" description="Basic and acidic residues" evidence="1">
    <location>
        <begin position="1"/>
        <end position="12"/>
    </location>
</feature>
<proteinExistence type="predicted"/>
<organism evidence="2 3">
    <name type="scientific">Amborella trichopoda</name>
    <dbReference type="NCBI Taxonomy" id="13333"/>
    <lineage>
        <taxon>Eukaryota</taxon>
        <taxon>Viridiplantae</taxon>
        <taxon>Streptophyta</taxon>
        <taxon>Embryophyta</taxon>
        <taxon>Tracheophyta</taxon>
        <taxon>Spermatophyta</taxon>
        <taxon>Magnoliopsida</taxon>
        <taxon>Amborellales</taxon>
        <taxon>Amborellaceae</taxon>
        <taxon>Amborella</taxon>
    </lineage>
</organism>
<dbReference type="HOGENOM" id="CLU_1770572_0_0_1"/>
<evidence type="ECO:0000313" key="3">
    <source>
        <dbReference type="Proteomes" id="UP000017836"/>
    </source>
</evidence>
<evidence type="ECO:0000256" key="1">
    <source>
        <dbReference type="SAM" id="MobiDB-lite"/>
    </source>
</evidence>
<dbReference type="Gramene" id="ERM98262">
    <property type="protein sequence ID" value="ERM98262"/>
    <property type="gene ID" value="AMTR_s00221p00020340"/>
</dbReference>
<protein>
    <submittedName>
        <fullName evidence="2">Uncharacterized protein</fullName>
    </submittedName>
</protein>
<feature type="region of interest" description="Disordered" evidence="1">
    <location>
        <begin position="102"/>
        <end position="125"/>
    </location>
</feature>
<feature type="region of interest" description="Disordered" evidence="1">
    <location>
        <begin position="1"/>
        <end position="37"/>
    </location>
</feature>
<keyword evidence="3" id="KW-1185">Reference proteome</keyword>
<dbReference type="EMBL" id="KI395473">
    <property type="protein sequence ID" value="ERM98262.1"/>
    <property type="molecule type" value="Genomic_DNA"/>
</dbReference>
<sequence length="147" mass="16614">MDGEREQRRMEAAAEASGGGLKSTTKGQRLARGGWRRRLKETAKEQRAWRVRCAKADSNERGEQWLWLRKVEGRLGHEEEWAAEWIGGGDGRAAEVARLVSGSGGSAGRSLWTRGSTGREKERMDVREYNRDDVRDHKGRWSQGCMA</sequence>